<dbReference type="RefSeq" id="WP_305109452.1">
    <property type="nucleotide sequence ID" value="NZ_JAUTWS010000413.1"/>
</dbReference>
<dbReference type="Pfam" id="PF13565">
    <property type="entry name" value="HTH_32"/>
    <property type="match status" value="1"/>
</dbReference>
<protein>
    <submittedName>
        <fullName evidence="1">Helix-turn-helix domain-containing protein</fullName>
    </submittedName>
</protein>
<keyword evidence="2" id="KW-1185">Reference proteome</keyword>
<dbReference type="Proteomes" id="UP001243009">
    <property type="component" value="Unassembled WGS sequence"/>
</dbReference>
<sequence>MGAAVAVTRDELTPAQLRAAAGRGEEPDQVRRLLAIALVLEDVPRRQAAEQCGMDRQTLRDWVHRYNAAGIEGLRSRKSPGKAALLTEAQKAELKALVVAGPDPERDKVVRWRCADLRAEVARRFGVEVREGTIGGWLRQLGLTRLQPRPCHPKKDLAAQEEYKKTSPIC</sequence>
<reference evidence="1 2" key="1">
    <citation type="submission" date="2023-08" db="EMBL/GenBank/DDBJ databases">
        <title>The draft genome sequence of Paracraurococcus sp. LOR1-02.</title>
        <authorList>
            <person name="Kingkaew E."/>
            <person name="Tanasupawat S."/>
        </authorList>
    </citation>
    <scope>NUCLEOTIDE SEQUENCE [LARGE SCALE GENOMIC DNA]</scope>
    <source>
        <strain evidence="1 2">LOR1-02</strain>
    </source>
</reference>
<organism evidence="1 2">
    <name type="scientific">Paracraurococcus lichenis</name>
    <dbReference type="NCBI Taxonomy" id="3064888"/>
    <lineage>
        <taxon>Bacteria</taxon>
        <taxon>Pseudomonadati</taxon>
        <taxon>Pseudomonadota</taxon>
        <taxon>Alphaproteobacteria</taxon>
        <taxon>Acetobacterales</taxon>
        <taxon>Roseomonadaceae</taxon>
        <taxon>Paracraurococcus</taxon>
    </lineage>
</organism>
<gene>
    <name evidence="1" type="ORF">Q7A36_40565</name>
</gene>
<evidence type="ECO:0000313" key="1">
    <source>
        <dbReference type="EMBL" id="MDO9714634.1"/>
    </source>
</evidence>
<evidence type="ECO:0000313" key="2">
    <source>
        <dbReference type="Proteomes" id="UP001243009"/>
    </source>
</evidence>
<proteinExistence type="predicted"/>
<accession>A0ABT9EEK4</accession>
<dbReference type="SUPFAM" id="SSF46689">
    <property type="entry name" value="Homeodomain-like"/>
    <property type="match status" value="1"/>
</dbReference>
<dbReference type="InterPro" id="IPR009057">
    <property type="entry name" value="Homeodomain-like_sf"/>
</dbReference>
<comment type="caution">
    <text evidence="1">The sequence shown here is derived from an EMBL/GenBank/DDBJ whole genome shotgun (WGS) entry which is preliminary data.</text>
</comment>
<dbReference type="EMBL" id="JAUTWS010000413">
    <property type="protein sequence ID" value="MDO9714634.1"/>
    <property type="molecule type" value="Genomic_DNA"/>
</dbReference>
<name>A0ABT9EEK4_9PROT</name>